<organism evidence="2 3">
    <name type="scientific">Streptomyces lucensis JCM 4490</name>
    <dbReference type="NCBI Taxonomy" id="1306176"/>
    <lineage>
        <taxon>Bacteria</taxon>
        <taxon>Bacillati</taxon>
        <taxon>Actinomycetota</taxon>
        <taxon>Actinomycetes</taxon>
        <taxon>Kitasatosporales</taxon>
        <taxon>Streptomycetaceae</taxon>
        <taxon>Streptomyces</taxon>
    </lineage>
</organism>
<evidence type="ECO:0000259" key="1">
    <source>
        <dbReference type="Pfam" id="PF04149"/>
    </source>
</evidence>
<evidence type="ECO:0000313" key="3">
    <source>
        <dbReference type="Proteomes" id="UP000620224"/>
    </source>
</evidence>
<sequence length="96" mass="10530">MTFFDPVRTWRRSSVCEATDCVEVSLCADRIVVRDSKLPEGSSLTIALPGWRSFISAIKRERVGMSEKSIHVATGVTSHSVIGFAHVFSTSQNASK</sequence>
<accession>A0A918MT49</accession>
<dbReference type="Pfam" id="PF04149">
    <property type="entry name" value="DUF397"/>
    <property type="match status" value="1"/>
</dbReference>
<proteinExistence type="predicted"/>
<dbReference type="InterPro" id="IPR007278">
    <property type="entry name" value="DUF397"/>
</dbReference>
<dbReference type="RefSeq" id="WP_190016329.1">
    <property type="nucleotide sequence ID" value="NZ_BMUE01000007.1"/>
</dbReference>
<gene>
    <name evidence="2" type="ORF">GCM10010503_35610</name>
</gene>
<dbReference type="AlphaFoldDB" id="A0A918MT49"/>
<reference evidence="2" key="1">
    <citation type="journal article" date="2014" name="Int. J. Syst. Evol. Microbiol.">
        <title>Complete genome sequence of Corynebacterium casei LMG S-19264T (=DSM 44701T), isolated from a smear-ripened cheese.</title>
        <authorList>
            <consortium name="US DOE Joint Genome Institute (JGI-PGF)"/>
            <person name="Walter F."/>
            <person name="Albersmeier A."/>
            <person name="Kalinowski J."/>
            <person name="Ruckert C."/>
        </authorList>
    </citation>
    <scope>NUCLEOTIDE SEQUENCE</scope>
    <source>
        <strain evidence="2">JCM 4490</strain>
    </source>
</reference>
<reference evidence="2" key="2">
    <citation type="submission" date="2020-09" db="EMBL/GenBank/DDBJ databases">
        <authorList>
            <person name="Sun Q."/>
            <person name="Ohkuma M."/>
        </authorList>
    </citation>
    <scope>NUCLEOTIDE SEQUENCE</scope>
    <source>
        <strain evidence="2">JCM 4490</strain>
    </source>
</reference>
<evidence type="ECO:0000313" key="2">
    <source>
        <dbReference type="EMBL" id="GGW55432.1"/>
    </source>
</evidence>
<protein>
    <recommendedName>
        <fullName evidence="1">DUF397 domain-containing protein</fullName>
    </recommendedName>
</protein>
<keyword evidence="3" id="KW-1185">Reference proteome</keyword>
<comment type="caution">
    <text evidence="2">The sequence shown here is derived from an EMBL/GenBank/DDBJ whole genome shotgun (WGS) entry which is preliminary data.</text>
</comment>
<name>A0A918MT49_9ACTN</name>
<dbReference type="EMBL" id="BMUE01000007">
    <property type="protein sequence ID" value="GGW55432.1"/>
    <property type="molecule type" value="Genomic_DNA"/>
</dbReference>
<dbReference type="Proteomes" id="UP000620224">
    <property type="component" value="Unassembled WGS sequence"/>
</dbReference>
<feature type="domain" description="DUF397" evidence="1">
    <location>
        <begin position="9"/>
        <end position="59"/>
    </location>
</feature>